<dbReference type="InterPro" id="IPR000668">
    <property type="entry name" value="Peptidase_C1A_C"/>
</dbReference>
<dbReference type="GO" id="GO:0006508">
    <property type="term" value="P:proteolysis"/>
    <property type="evidence" value="ECO:0007669"/>
    <property type="project" value="InterPro"/>
</dbReference>
<comment type="similarity">
    <text evidence="1">Belongs to the peptidase C1 family.</text>
</comment>
<keyword evidence="7" id="KW-1185">Reference proteome</keyword>
<dbReference type="InterPro" id="IPR038765">
    <property type="entry name" value="Papain-like_cys_pep_sf"/>
</dbReference>
<proteinExistence type="inferred from homology"/>
<sequence length="494" mass="53354">MSQCIVASLTIMLLSRTVMGDHHSLGTLVYCSDTETPSCAWTDGNGRLIGRDTMRKVMLTKHRVSEQERDQASQNLMRHAEYIEEVMTYALSIGYEFPYRMGVSARHLYEGRKRKHTPQALVDRVMQAQPSLGSTRRLADSPTNISIPNNSPIRALLNWCTTDNPLGRSVCSGVKSQENCGSCWAFAATDAIETAVSVSSNVSAVALSPQQLLQCSTRSTTQKFKYCWSSDSGVDGAPWLTSEVTWESQNNGCDGGMTHGAFMDAAQLSIGLVTELKLPYDDTNIGSWRVNATFDVCKVPAADTAASITGWEQVVGGDCSVSTSASVLLRTALQRQPIAVAINSEDPFNDYKGGFFTCPNNGNFPSKDDLNHALLLVGYGTDPLRGDYWILKNSYGSNWGDKGFLKLLADKKINCGLNVFPVLPTGAKAGASTAAVDGGGDDRYLSLTSGAWIAIAIVASVATVILTAIGLFLVRRRRNALRQEALGLQMGSGM</sequence>
<evidence type="ECO:0000256" key="3">
    <source>
        <dbReference type="SAM" id="Phobius"/>
    </source>
</evidence>
<feature type="transmembrane region" description="Helical" evidence="3">
    <location>
        <begin position="451"/>
        <end position="474"/>
    </location>
</feature>
<dbReference type="InterPro" id="IPR000169">
    <property type="entry name" value="Pept_cys_AS"/>
</dbReference>
<feature type="signal peptide" evidence="4">
    <location>
        <begin position="1"/>
        <end position="20"/>
    </location>
</feature>
<evidence type="ECO:0000313" key="6">
    <source>
        <dbReference type="EMBL" id="CCI45018.1"/>
    </source>
</evidence>
<dbReference type="InterPro" id="IPR039417">
    <property type="entry name" value="Peptidase_C1A_papain-like"/>
</dbReference>
<dbReference type="InterPro" id="IPR025660">
    <property type="entry name" value="Pept_his_AS"/>
</dbReference>
<dbReference type="Pfam" id="PF00112">
    <property type="entry name" value="Peptidase_C1"/>
    <property type="match status" value="1"/>
</dbReference>
<dbReference type="SMART" id="SM00645">
    <property type="entry name" value="Pept_C1"/>
    <property type="match status" value="1"/>
</dbReference>
<keyword evidence="3" id="KW-0472">Membrane</keyword>
<dbReference type="PROSITE" id="PS00139">
    <property type="entry name" value="THIOL_PROTEASE_CYS"/>
    <property type="match status" value="1"/>
</dbReference>
<dbReference type="CDD" id="cd02248">
    <property type="entry name" value="Peptidase_C1A"/>
    <property type="match status" value="1"/>
</dbReference>
<dbReference type="InParanoid" id="A0A024GE31"/>
<dbReference type="PRINTS" id="PR00705">
    <property type="entry name" value="PAPAIN"/>
</dbReference>
<gene>
    <name evidence="6" type="ORF">BN9_058650</name>
</gene>
<dbReference type="OrthoDB" id="65740at2759"/>
<evidence type="ECO:0000256" key="2">
    <source>
        <dbReference type="ARBA" id="ARBA00023145"/>
    </source>
</evidence>
<evidence type="ECO:0000259" key="5">
    <source>
        <dbReference type="SMART" id="SM00645"/>
    </source>
</evidence>
<feature type="chain" id="PRO_5018617913" description="Peptidase C1A papain C-terminal domain-containing protein" evidence="4">
    <location>
        <begin position="21"/>
        <end position="494"/>
    </location>
</feature>
<keyword evidence="3" id="KW-1133">Transmembrane helix</keyword>
<accession>A0A024GE31</accession>
<name>A0A024GE31_9STRA</name>
<evidence type="ECO:0000256" key="4">
    <source>
        <dbReference type="SAM" id="SignalP"/>
    </source>
</evidence>
<dbReference type="PROSITE" id="PS00639">
    <property type="entry name" value="THIOL_PROTEASE_HIS"/>
    <property type="match status" value="1"/>
</dbReference>
<dbReference type="GO" id="GO:0008234">
    <property type="term" value="F:cysteine-type peptidase activity"/>
    <property type="evidence" value="ECO:0007669"/>
    <property type="project" value="InterPro"/>
</dbReference>
<dbReference type="EMBL" id="CAIX01000086">
    <property type="protein sequence ID" value="CCI45018.1"/>
    <property type="molecule type" value="Genomic_DNA"/>
</dbReference>
<dbReference type="PANTHER" id="PTHR12411">
    <property type="entry name" value="CYSTEINE PROTEASE FAMILY C1-RELATED"/>
    <property type="match status" value="1"/>
</dbReference>
<dbReference type="InterPro" id="IPR013128">
    <property type="entry name" value="Peptidase_C1A"/>
</dbReference>
<organism evidence="6 7">
    <name type="scientific">Albugo candida</name>
    <dbReference type="NCBI Taxonomy" id="65357"/>
    <lineage>
        <taxon>Eukaryota</taxon>
        <taxon>Sar</taxon>
        <taxon>Stramenopiles</taxon>
        <taxon>Oomycota</taxon>
        <taxon>Peronosporomycetes</taxon>
        <taxon>Albuginales</taxon>
        <taxon>Albuginaceae</taxon>
        <taxon>Albugo</taxon>
    </lineage>
</organism>
<evidence type="ECO:0000313" key="7">
    <source>
        <dbReference type="Proteomes" id="UP000053237"/>
    </source>
</evidence>
<dbReference type="AlphaFoldDB" id="A0A024GE31"/>
<dbReference type="Gene3D" id="3.90.70.10">
    <property type="entry name" value="Cysteine proteinases"/>
    <property type="match status" value="1"/>
</dbReference>
<keyword evidence="4" id="KW-0732">Signal</keyword>
<protein>
    <recommendedName>
        <fullName evidence="5">Peptidase C1A papain C-terminal domain-containing protein</fullName>
    </recommendedName>
</protein>
<keyword evidence="2" id="KW-0865">Zymogen</keyword>
<dbReference type="SUPFAM" id="SSF54001">
    <property type="entry name" value="Cysteine proteinases"/>
    <property type="match status" value="1"/>
</dbReference>
<dbReference type="STRING" id="65357.A0A024GE31"/>
<comment type="caution">
    <text evidence="6">The sequence shown here is derived from an EMBL/GenBank/DDBJ whole genome shotgun (WGS) entry which is preliminary data.</text>
</comment>
<dbReference type="Proteomes" id="UP000053237">
    <property type="component" value="Unassembled WGS sequence"/>
</dbReference>
<evidence type="ECO:0000256" key="1">
    <source>
        <dbReference type="ARBA" id="ARBA00008455"/>
    </source>
</evidence>
<keyword evidence="3" id="KW-0812">Transmembrane</keyword>
<reference evidence="6 7" key="1">
    <citation type="submission" date="2012-05" db="EMBL/GenBank/DDBJ databases">
        <title>Recombination and specialization in a pathogen metapopulation.</title>
        <authorList>
            <person name="Gardiner A."/>
            <person name="Kemen E."/>
            <person name="Schultz-Larsen T."/>
            <person name="MacLean D."/>
            <person name="Van Oosterhout C."/>
            <person name="Jones J.D.G."/>
        </authorList>
    </citation>
    <scope>NUCLEOTIDE SEQUENCE [LARGE SCALE GENOMIC DNA]</scope>
    <source>
        <strain evidence="6 7">Ac Nc2</strain>
    </source>
</reference>
<feature type="domain" description="Peptidase C1A papain C-terminal" evidence="5">
    <location>
        <begin position="161"/>
        <end position="425"/>
    </location>
</feature>